<keyword evidence="7" id="KW-1133">Transmembrane helix</keyword>
<dbReference type="PROSITE" id="PS00678">
    <property type="entry name" value="WD_REPEATS_1"/>
    <property type="match status" value="1"/>
</dbReference>
<dbReference type="InterPro" id="IPR001680">
    <property type="entry name" value="WD40_rpt"/>
</dbReference>
<comment type="caution">
    <text evidence="9">The sequence shown here is derived from an EMBL/GenBank/DDBJ whole genome shotgun (WGS) entry which is preliminary data.</text>
</comment>
<accession>A0ABU5F3R8</accession>
<evidence type="ECO:0000256" key="7">
    <source>
        <dbReference type="SAM" id="Phobius"/>
    </source>
</evidence>
<dbReference type="CDD" id="cd00200">
    <property type="entry name" value="WD40"/>
    <property type="match status" value="1"/>
</dbReference>
<feature type="repeat" description="WD" evidence="5">
    <location>
        <begin position="804"/>
        <end position="836"/>
    </location>
</feature>
<feature type="binding site" evidence="6">
    <location>
        <position position="130"/>
    </location>
    <ligand>
        <name>ATP</name>
        <dbReference type="ChEBI" id="CHEBI:30616"/>
    </ligand>
</feature>
<dbReference type="Pfam" id="PF00400">
    <property type="entry name" value="WD40"/>
    <property type="match status" value="4"/>
</dbReference>
<dbReference type="InterPro" id="IPR036322">
    <property type="entry name" value="WD40_repeat_dom_sf"/>
</dbReference>
<evidence type="ECO:0000256" key="5">
    <source>
        <dbReference type="PROSITE-ProRule" id="PRU00221"/>
    </source>
</evidence>
<evidence type="ECO:0000256" key="6">
    <source>
        <dbReference type="PROSITE-ProRule" id="PRU10141"/>
    </source>
</evidence>
<dbReference type="SUPFAM" id="SSF56112">
    <property type="entry name" value="Protein kinase-like (PK-like)"/>
    <property type="match status" value="1"/>
</dbReference>
<feature type="repeat" description="WD" evidence="5">
    <location>
        <begin position="1068"/>
        <end position="1109"/>
    </location>
</feature>
<dbReference type="InterPro" id="IPR000719">
    <property type="entry name" value="Prot_kinase_dom"/>
</dbReference>
<dbReference type="InterPro" id="IPR011009">
    <property type="entry name" value="Kinase-like_dom_sf"/>
</dbReference>
<dbReference type="Gene3D" id="3.30.200.20">
    <property type="entry name" value="Phosphorylase Kinase, domain 1"/>
    <property type="match status" value="1"/>
</dbReference>
<dbReference type="PANTHER" id="PTHR19879">
    <property type="entry name" value="TRANSCRIPTION INITIATION FACTOR TFIID"/>
    <property type="match status" value="1"/>
</dbReference>
<keyword evidence="2" id="KW-0677">Repeat</keyword>
<feature type="repeat" description="WD" evidence="5">
    <location>
        <begin position="715"/>
        <end position="756"/>
    </location>
</feature>
<dbReference type="Pfam" id="PF00069">
    <property type="entry name" value="Pkinase"/>
    <property type="match status" value="1"/>
</dbReference>
<evidence type="ECO:0000256" key="4">
    <source>
        <dbReference type="ARBA" id="ARBA00022840"/>
    </source>
</evidence>
<keyword evidence="4 6" id="KW-0067">ATP-binding</keyword>
<keyword evidence="1 5" id="KW-0853">WD repeat</keyword>
<evidence type="ECO:0000313" key="10">
    <source>
        <dbReference type="Proteomes" id="UP001272242"/>
    </source>
</evidence>
<dbReference type="Gene3D" id="2.130.10.10">
    <property type="entry name" value="YVTN repeat-like/Quinoprotein amine dehydrogenase"/>
    <property type="match status" value="4"/>
</dbReference>
<dbReference type="InterPro" id="IPR019775">
    <property type="entry name" value="WD40_repeat_CS"/>
</dbReference>
<dbReference type="PANTHER" id="PTHR19879:SF9">
    <property type="entry name" value="TRANSCRIPTION INITIATION FACTOR TFIID SUBUNIT 5"/>
    <property type="match status" value="1"/>
</dbReference>
<dbReference type="RefSeq" id="WP_320688191.1">
    <property type="nucleotide sequence ID" value="NZ_JAXBLV010000200.1"/>
</dbReference>
<keyword evidence="7" id="KW-0812">Transmembrane</keyword>
<keyword evidence="7" id="KW-0472">Membrane</keyword>
<feature type="repeat" description="WD" evidence="5">
    <location>
        <begin position="577"/>
        <end position="615"/>
    </location>
</feature>
<dbReference type="PROSITE" id="PS50011">
    <property type="entry name" value="PROTEIN_KINASE_DOM"/>
    <property type="match status" value="1"/>
</dbReference>
<feature type="domain" description="Protein kinase" evidence="8">
    <location>
        <begin position="101"/>
        <end position="373"/>
    </location>
</feature>
<dbReference type="PROSITE" id="PS50294">
    <property type="entry name" value="WD_REPEATS_REGION"/>
    <property type="match status" value="4"/>
</dbReference>
<evidence type="ECO:0000256" key="1">
    <source>
        <dbReference type="ARBA" id="ARBA00022574"/>
    </source>
</evidence>
<dbReference type="SMART" id="SM00220">
    <property type="entry name" value="S_TKc"/>
    <property type="match status" value="1"/>
</dbReference>
<proteinExistence type="predicted"/>
<dbReference type="EMBL" id="JAXBLV010000200">
    <property type="protein sequence ID" value="MDY3561844.1"/>
    <property type="molecule type" value="Genomic_DNA"/>
</dbReference>
<gene>
    <name evidence="9" type="ORF">R5W23_003272</name>
</gene>
<dbReference type="SUPFAM" id="SSF50978">
    <property type="entry name" value="WD40 repeat-like"/>
    <property type="match status" value="2"/>
</dbReference>
<dbReference type="InterPro" id="IPR015943">
    <property type="entry name" value="WD40/YVTN_repeat-like_dom_sf"/>
</dbReference>
<feature type="transmembrane region" description="Helical" evidence="7">
    <location>
        <begin position="398"/>
        <end position="421"/>
    </location>
</feature>
<dbReference type="CDD" id="cd14014">
    <property type="entry name" value="STKc_PknB_like"/>
    <property type="match status" value="1"/>
</dbReference>
<evidence type="ECO:0000313" key="9">
    <source>
        <dbReference type="EMBL" id="MDY3561844.1"/>
    </source>
</evidence>
<dbReference type="InterPro" id="IPR008271">
    <property type="entry name" value="Ser/Thr_kinase_AS"/>
</dbReference>
<keyword evidence="9" id="KW-0808">Transferase</keyword>
<evidence type="ECO:0000256" key="3">
    <source>
        <dbReference type="ARBA" id="ARBA00022741"/>
    </source>
</evidence>
<dbReference type="Proteomes" id="UP001272242">
    <property type="component" value="Unassembled WGS sequence"/>
</dbReference>
<evidence type="ECO:0000256" key="2">
    <source>
        <dbReference type="ARBA" id="ARBA00022737"/>
    </source>
</evidence>
<sequence>MLKTTNCPGAETLERMLREELGAEEAAAVGAHVETCRTCERALDRLARAEGGPVGRLLAGLNCPTPVLSVAPLVARIGEHPSDGRNAPPPEPEVWPEVPGYDILKELGRGGSAVVYQARQRSLNRMVALKMLLALPRGDKEARGRLLQEARALARLRHPNIVQIHDTGEHGGRPFFSLELVEGPTLAAWASGTPQPSRTAARLVAAIARAVEYAHQNGILHRDLKPANVLLASDPSAGDPALPEVKVSDFGLAKVTHDPRHEPLTASGMFLGTPSYTSPEQARGAGHPVGPAADVYSLGAILYELLAGRPPFRAATPLDTLLQVAHDEPVSVARLQPRLPRDLVTICGKCLEKNPARRYPTAAALAADLRRFLNHEPIRARPVGPVGRAARWAVRRPAIAGLLLALTAVAVAGVALVAAQWREAVAARNRAEALAASEVAALADAREQNAAAVTARRQAERAAAELLLDQSIEQCERGNVAAGLVGLRRGLERVTAAGLDALEPAFRLNIAAWSARHAAPEVSPSLGSSVTSIAFMPDGRRLLVGRWSTNSPAGPVPGQAQLWDTDGWTPASPPLVHGSPVLAVAVSPDGTHLLTGGQDGTVQLWDARTGNPIGAKLRDLATVHAVAFAPDGRTFAAGGGAHGTNERGEIRIWETGTGRPAAPVIGQPGLVAAVTYSPDGTGLASGCVLPPSASGPVGGQVCLWDPKTGQQVGPTLMHAAAVRTIAFAPDGTHLVTGGENQTVMVWDRATGQRRGLPQVCPYVVLGAAHGPDGRTILTGGGGLDHGGNCAQLWDLYSSRPLGAAMAHPGAVQAVAYRPDGRGFATGCRDGRVRLWKCDHLRPDLELPHFGLAPTVVAYSPDGRWLVSAGAVPGPNGGRSRIWDATTGRSVGPELKHTDRVTAATFAPGGDSYTVGCANGAATIHETVSGAPVGAPIAVSDRIHDITYDPDGRTVFLFSPNGPVGQWSAATGQRVVSDREHGPKRPWDKLTGPDGRTAIERGPGGSALIHDLATGRPVGPELDHGGEVIRFAGFAAGGSRVYTVAGRPPFEDRCTVRLWDASTAGLVAVLPHQTAVRAVGCRPGSDLLATGGWEGDVRLWDARTGRAVGPRLPCGGNVHKVVLAPDGYAVAAVGQDRVLRVWRVPPIGSSSRSAALPSSPDNEPMP</sequence>
<dbReference type="InterPro" id="IPR017441">
    <property type="entry name" value="Protein_kinase_ATP_BS"/>
</dbReference>
<keyword evidence="9" id="KW-0418">Kinase</keyword>
<protein>
    <submittedName>
        <fullName evidence="9">Protein kinase</fullName>
    </submittedName>
</protein>
<evidence type="ECO:0000259" key="8">
    <source>
        <dbReference type="PROSITE" id="PS50011"/>
    </source>
</evidence>
<organism evidence="9 10">
    <name type="scientific">Gemmata algarum</name>
    <dbReference type="NCBI Taxonomy" id="2975278"/>
    <lineage>
        <taxon>Bacteria</taxon>
        <taxon>Pseudomonadati</taxon>
        <taxon>Planctomycetota</taxon>
        <taxon>Planctomycetia</taxon>
        <taxon>Gemmatales</taxon>
        <taxon>Gemmataceae</taxon>
        <taxon>Gemmata</taxon>
    </lineage>
</organism>
<dbReference type="PROSITE" id="PS00108">
    <property type="entry name" value="PROTEIN_KINASE_ST"/>
    <property type="match status" value="1"/>
</dbReference>
<name>A0ABU5F3R8_9BACT</name>
<dbReference type="Gene3D" id="1.10.510.10">
    <property type="entry name" value="Transferase(Phosphotransferase) domain 1"/>
    <property type="match status" value="1"/>
</dbReference>
<dbReference type="PROSITE" id="PS50082">
    <property type="entry name" value="WD_REPEATS_2"/>
    <property type="match status" value="4"/>
</dbReference>
<dbReference type="SMART" id="SM00320">
    <property type="entry name" value="WD40"/>
    <property type="match status" value="10"/>
</dbReference>
<keyword evidence="3 6" id="KW-0547">Nucleotide-binding</keyword>
<dbReference type="PROSITE" id="PS00107">
    <property type="entry name" value="PROTEIN_KINASE_ATP"/>
    <property type="match status" value="1"/>
</dbReference>
<dbReference type="GO" id="GO:0016301">
    <property type="term" value="F:kinase activity"/>
    <property type="evidence" value="ECO:0007669"/>
    <property type="project" value="UniProtKB-KW"/>
</dbReference>
<reference evidence="10" key="1">
    <citation type="journal article" date="2023" name="Mar. Drugs">
        <title>Gemmata algarum, a Novel Planctomycete Isolated from an Algal Mat, Displays Antimicrobial Activity.</title>
        <authorList>
            <person name="Kumar G."/>
            <person name="Kallscheuer N."/>
            <person name="Kashif M."/>
            <person name="Ahamad S."/>
            <person name="Jagadeeshwari U."/>
            <person name="Pannikurungottu S."/>
            <person name="Haufschild T."/>
            <person name="Kabuu M."/>
            <person name="Sasikala C."/>
            <person name="Jogler C."/>
            <person name="Ramana C."/>
        </authorList>
    </citation>
    <scope>NUCLEOTIDE SEQUENCE [LARGE SCALE GENOMIC DNA]</scope>
    <source>
        <strain evidence="10">JC673</strain>
    </source>
</reference>
<keyword evidence="10" id="KW-1185">Reference proteome</keyword>